<feature type="binding site" evidence="7">
    <location>
        <position position="128"/>
    </location>
    <ligand>
        <name>Zn(2+)</name>
        <dbReference type="ChEBI" id="CHEBI:29105"/>
        <note>catalytic</note>
    </ligand>
</feature>
<protein>
    <recommendedName>
        <fullName evidence="7">Endoribonuclease YbeY</fullName>
        <ecNumber evidence="7">3.1.-.-</ecNumber>
    </recommendedName>
</protein>
<dbReference type="RefSeq" id="WP_307905390.1">
    <property type="nucleotide sequence ID" value="NZ_AP027059.1"/>
</dbReference>
<gene>
    <name evidence="7 8" type="primary">ybeY</name>
    <name evidence="8" type="ORF">HLVA_10300</name>
</gene>
<evidence type="ECO:0000256" key="4">
    <source>
        <dbReference type="ARBA" id="ARBA00022759"/>
    </source>
</evidence>
<dbReference type="PANTHER" id="PTHR46986:SF1">
    <property type="entry name" value="ENDORIBONUCLEASE YBEY, CHLOROPLASTIC"/>
    <property type="match status" value="1"/>
</dbReference>
<evidence type="ECO:0000256" key="3">
    <source>
        <dbReference type="ARBA" id="ARBA00022723"/>
    </source>
</evidence>
<dbReference type="PANTHER" id="PTHR46986">
    <property type="entry name" value="ENDORIBONUCLEASE YBEY, CHLOROPLASTIC"/>
    <property type="match status" value="1"/>
</dbReference>
<name>A0AAU9DW40_9FUSO</name>
<dbReference type="InterPro" id="IPR023091">
    <property type="entry name" value="MetalPrtase_cat_dom_sf_prd"/>
</dbReference>
<dbReference type="Gene3D" id="3.40.390.30">
    <property type="entry name" value="Metalloproteases ('zincins'), catalytic domain"/>
    <property type="match status" value="1"/>
</dbReference>
<dbReference type="InterPro" id="IPR020549">
    <property type="entry name" value="YbeY_CS"/>
</dbReference>
<organism evidence="8 9">
    <name type="scientific">Haliovirga abyssi</name>
    <dbReference type="NCBI Taxonomy" id="2996794"/>
    <lineage>
        <taxon>Bacteria</taxon>
        <taxon>Fusobacteriati</taxon>
        <taxon>Fusobacteriota</taxon>
        <taxon>Fusobacteriia</taxon>
        <taxon>Fusobacteriales</taxon>
        <taxon>Haliovirgaceae</taxon>
        <taxon>Haliovirga</taxon>
    </lineage>
</organism>
<evidence type="ECO:0000256" key="5">
    <source>
        <dbReference type="ARBA" id="ARBA00022801"/>
    </source>
</evidence>
<dbReference type="KEGG" id="haby:HLVA_10300"/>
<keyword evidence="5 7" id="KW-0378">Hydrolase</keyword>
<dbReference type="SUPFAM" id="SSF55486">
    <property type="entry name" value="Metalloproteases ('zincins'), catalytic domain"/>
    <property type="match status" value="1"/>
</dbReference>
<comment type="subcellular location">
    <subcellularLocation>
        <location evidence="7">Cytoplasm</location>
    </subcellularLocation>
</comment>
<evidence type="ECO:0000256" key="1">
    <source>
        <dbReference type="ARBA" id="ARBA00010875"/>
    </source>
</evidence>
<feature type="binding site" evidence="7">
    <location>
        <position position="118"/>
    </location>
    <ligand>
        <name>Zn(2+)</name>
        <dbReference type="ChEBI" id="CHEBI:29105"/>
        <note>catalytic</note>
    </ligand>
</feature>
<keyword evidence="7" id="KW-0963">Cytoplasm</keyword>
<keyword evidence="2 7" id="KW-0540">Nuclease</keyword>
<dbReference type="GO" id="GO:0004222">
    <property type="term" value="F:metalloendopeptidase activity"/>
    <property type="evidence" value="ECO:0007669"/>
    <property type="project" value="InterPro"/>
</dbReference>
<dbReference type="NCBIfam" id="TIGR00043">
    <property type="entry name" value="rRNA maturation RNase YbeY"/>
    <property type="match status" value="1"/>
</dbReference>
<sequence>MEYVIDITNEVEKYDLSNEMEKIEKYISEILDSEIEDSIKDIYLSLMFTDIENIQKINKEYRDKDMATDVISFAYSETENAGFYNVLGDIVICLEVVDDNSKKYGHGFERELYYVITHGVLHLLGYDHINEDEKKEMREKEEYYLNKFGYRR</sequence>
<proteinExistence type="inferred from homology"/>
<comment type="similarity">
    <text evidence="1 7">Belongs to the endoribonuclease YbeY family.</text>
</comment>
<keyword evidence="9" id="KW-1185">Reference proteome</keyword>
<keyword evidence="3 7" id="KW-0479">Metal-binding</keyword>
<keyword evidence="7" id="KW-0698">rRNA processing</keyword>
<dbReference type="HAMAP" id="MF_00009">
    <property type="entry name" value="Endoribonucl_YbeY"/>
    <property type="match status" value="1"/>
</dbReference>
<dbReference type="GO" id="GO:0006364">
    <property type="term" value="P:rRNA processing"/>
    <property type="evidence" value="ECO:0007669"/>
    <property type="project" value="UniProtKB-UniRule"/>
</dbReference>
<keyword evidence="6 7" id="KW-0862">Zinc</keyword>
<dbReference type="GO" id="GO:0005737">
    <property type="term" value="C:cytoplasm"/>
    <property type="evidence" value="ECO:0007669"/>
    <property type="project" value="UniProtKB-SubCell"/>
</dbReference>
<evidence type="ECO:0000256" key="7">
    <source>
        <dbReference type="HAMAP-Rule" id="MF_00009"/>
    </source>
</evidence>
<comment type="cofactor">
    <cofactor evidence="7">
        <name>Zn(2+)</name>
        <dbReference type="ChEBI" id="CHEBI:29105"/>
    </cofactor>
    <text evidence="7">Binds 1 zinc ion.</text>
</comment>
<dbReference type="EC" id="3.1.-.-" evidence="7"/>
<evidence type="ECO:0000256" key="2">
    <source>
        <dbReference type="ARBA" id="ARBA00022722"/>
    </source>
</evidence>
<reference evidence="8 9" key="1">
    <citation type="submission" date="2022-11" db="EMBL/GenBank/DDBJ databases">
        <title>Haliovirga abyssi gen. nov., sp. nov., a mesophilic fermentative bacterium isolated from the Iheya North hydrothermal field and the proposal of Haliovirgaceae fam. nov.</title>
        <authorList>
            <person name="Miyazaki U."/>
            <person name="Tame A."/>
            <person name="Miyazaki J."/>
            <person name="Takai K."/>
            <person name="Sawayama S."/>
            <person name="Kitajima M."/>
            <person name="Okamoto A."/>
            <person name="Nakagawa S."/>
        </authorList>
    </citation>
    <scope>NUCLEOTIDE SEQUENCE [LARGE SCALE GENOMIC DNA]</scope>
    <source>
        <strain evidence="8 9">IC12</strain>
    </source>
</reference>
<dbReference type="InterPro" id="IPR002036">
    <property type="entry name" value="YbeY"/>
</dbReference>
<comment type="function">
    <text evidence="7">Single strand-specific metallo-endoribonuclease involved in late-stage 70S ribosome quality control and in maturation of the 3' terminus of the 16S rRNA.</text>
</comment>
<evidence type="ECO:0000256" key="6">
    <source>
        <dbReference type="ARBA" id="ARBA00022833"/>
    </source>
</evidence>
<dbReference type="PROSITE" id="PS01306">
    <property type="entry name" value="UPF0054"/>
    <property type="match status" value="1"/>
</dbReference>
<evidence type="ECO:0000313" key="9">
    <source>
        <dbReference type="Proteomes" id="UP001321582"/>
    </source>
</evidence>
<dbReference type="EMBL" id="AP027059">
    <property type="protein sequence ID" value="BDU50461.1"/>
    <property type="molecule type" value="Genomic_DNA"/>
</dbReference>
<feature type="binding site" evidence="7">
    <location>
        <position position="122"/>
    </location>
    <ligand>
        <name>Zn(2+)</name>
        <dbReference type="ChEBI" id="CHEBI:29105"/>
        <note>catalytic</note>
    </ligand>
</feature>
<accession>A0AAU9DW40</accession>
<keyword evidence="4 7" id="KW-0255">Endonuclease</keyword>
<dbReference type="GO" id="GO:0004521">
    <property type="term" value="F:RNA endonuclease activity"/>
    <property type="evidence" value="ECO:0007669"/>
    <property type="project" value="UniProtKB-UniRule"/>
</dbReference>
<dbReference type="AlphaFoldDB" id="A0AAU9DW40"/>
<keyword evidence="7" id="KW-0690">Ribosome biogenesis</keyword>
<evidence type="ECO:0000313" key="8">
    <source>
        <dbReference type="EMBL" id="BDU50461.1"/>
    </source>
</evidence>
<dbReference type="Pfam" id="PF02130">
    <property type="entry name" value="YbeY"/>
    <property type="match status" value="1"/>
</dbReference>
<dbReference type="GO" id="GO:0008270">
    <property type="term" value="F:zinc ion binding"/>
    <property type="evidence" value="ECO:0007669"/>
    <property type="project" value="UniProtKB-UniRule"/>
</dbReference>
<dbReference type="Proteomes" id="UP001321582">
    <property type="component" value="Chromosome"/>
</dbReference>